<dbReference type="RefSeq" id="WP_343129305.1">
    <property type="nucleotide sequence ID" value="NZ_JBCITK010000001.1"/>
</dbReference>
<comment type="caution">
    <text evidence="4">The sequence shown here is derived from an EMBL/GenBank/DDBJ whole genome shotgun (WGS) entry which is preliminary data.</text>
</comment>
<dbReference type="Gene3D" id="2.60.40.1240">
    <property type="match status" value="1"/>
</dbReference>
<gene>
    <name evidence="4" type="ORF">MKY91_03110</name>
</gene>
<dbReference type="InterPro" id="IPR029050">
    <property type="entry name" value="Immunoprotect_excell_Ig-like"/>
</dbReference>
<dbReference type="PROSITE" id="PS51257">
    <property type="entry name" value="PROKAR_LIPOPROTEIN"/>
    <property type="match status" value="1"/>
</dbReference>
<feature type="chain" id="PRO_5045963492" description="DUF4352 domain-containing protein" evidence="3">
    <location>
        <begin position="26"/>
        <end position="219"/>
    </location>
</feature>
<keyword evidence="5" id="KW-1185">Reference proteome</keyword>
<proteinExistence type="predicted"/>
<evidence type="ECO:0008006" key="6">
    <source>
        <dbReference type="Google" id="ProtNLM"/>
    </source>
</evidence>
<protein>
    <recommendedName>
        <fullName evidence="6">DUF4352 domain-containing protein</fullName>
    </recommendedName>
</protein>
<evidence type="ECO:0000256" key="1">
    <source>
        <dbReference type="ARBA" id="ARBA00022729"/>
    </source>
</evidence>
<keyword evidence="1 3" id="KW-0732">Signal</keyword>
<dbReference type="EMBL" id="JBCITK010000001">
    <property type="protein sequence ID" value="MEN0642154.1"/>
    <property type="molecule type" value="Genomic_DNA"/>
</dbReference>
<feature type="compositionally biased region" description="Acidic residues" evidence="2">
    <location>
        <begin position="56"/>
        <end position="76"/>
    </location>
</feature>
<evidence type="ECO:0000313" key="5">
    <source>
        <dbReference type="Proteomes" id="UP001418796"/>
    </source>
</evidence>
<evidence type="ECO:0000313" key="4">
    <source>
        <dbReference type="EMBL" id="MEN0642154.1"/>
    </source>
</evidence>
<feature type="region of interest" description="Disordered" evidence="2">
    <location>
        <begin position="24"/>
        <end position="76"/>
    </location>
</feature>
<evidence type="ECO:0000256" key="2">
    <source>
        <dbReference type="SAM" id="MobiDB-lite"/>
    </source>
</evidence>
<sequence length="219" mass="23952">MNKQLKISAAIAVSLCLLVACGSNENDSEQSSVENEPESNESEDEVNSSGLIDKDELNEESDEEDSSNQDDDNTEDQLDLEIGDQATIETTISSFEFTLDSVEIKDELNAVVPDLDVFIVADFTVTNIYDEPIMIEDATGIFEVTTDLDGGGYGDVSEHYDVDVKTVTGELQPGETITGQLVMEDQTNAEHYIRVKSGLVASSSVRNQAIWTFTEDDSE</sequence>
<organism evidence="4 5">
    <name type="scientific">Alkalicoccobacillus gibsonii</name>
    <dbReference type="NCBI Taxonomy" id="79881"/>
    <lineage>
        <taxon>Bacteria</taxon>
        <taxon>Bacillati</taxon>
        <taxon>Bacillota</taxon>
        <taxon>Bacilli</taxon>
        <taxon>Bacillales</taxon>
        <taxon>Bacillaceae</taxon>
        <taxon>Alkalicoccobacillus</taxon>
    </lineage>
</organism>
<reference evidence="4 5" key="1">
    <citation type="submission" date="2024-03" db="EMBL/GenBank/DDBJ databases">
        <title>Bacilli Hybrid Assemblies.</title>
        <authorList>
            <person name="Kovac J."/>
        </authorList>
    </citation>
    <scope>NUCLEOTIDE SEQUENCE [LARGE SCALE GENOMIC DNA]</scope>
    <source>
        <strain evidence="4 5">FSL R7-0666</strain>
    </source>
</reference>
<name>A0ABU9VE20_9BACI</name>
<evidence type="ECO:0000256" key="3">
    <source>
        <dbReference type="SAM" id="SignalP"/>
    </source>
</evidence>
<feature type="signal peptide" evidence="3">
    <location>
        <begin position="1"/>
        <end position="25"/>
    </location>
</feature>
<accession>A0ABU9VE20</accession>
<feature type="compositionally biased region" description="Acidic residues" evidence="2">
    <location>
        <begin position="35"/>
        <end position="46"/>
    </location>
</feature>
<dbReference type="Proteomes" id="UP001418796">
    <property type="component" value="Unassembled WGS sequence"/>
</dbReference>